<keyword evidence="1" id="KW-0479">Metal-binding</keyword>
<evidence type="ECO:0000313" key="6">
    <source>
        <dbReference type="EMBL" id="CAG7820755.1"/>
    </source>
</evidence>
<dbReference type="PROSITE" id="PS50089">
    <property type="entry name" value="ZF_RING_2"/>
    <property type="match status" value="1"/>
</dbReference>
<evidence type="ECO:0000313" key="7">
    <source>
        <dbReference type="Proteomes" id="UP000708208"/>
    </source>
</evidence>
<dbReference type="PANTHER" id="PTHR45877:SF2">
    <property type="entry name" value="E3 UBIQUITIN-PROTEIN LIGASE SINA-RELATED"/>
    <property type="match status" value="1"/>
</dbReference>
<evidence type="ECO:0000259" key="5">
    <source>
        <dbReference type="PROSITE" id="PS50089"/>
    </source>
</evidence>
<accession>A0A8J2KSZ2</accession>
<dbReference type="PANTHER" id="PTHR45877">
    <property type="entry name" value="E3 UBIQUITIN-PROTEIN LIGASE SIAH2"/>
    <property type="match status" value="1"/>
</dbReference>
<name>A0A8J2KSZ2_9HEXA</name>
<dbReference type="Proteomes" id="UP000708208">
    <property type="component" value="Unassembled WGS sequence"/>
</dbReference>
<dbReference type="GO" id="GO:0005737">
    <property type="term" value="C:cytoplasm"/>
    <property type="evidence" value="ECO:0007669"/>
    <property type="project" value="TreeGrafter"/>
</dbReference>
<dbReference type="InterPro" id="IPR004162">
    <property type="entry name" value="SINA-like_animal"/>
</dbReference>
<dbReference type="Pfam" id="PF21362">
    <property type="entry name" value="Sina_RING"/>
    <property type="match status" value="1"/>
</dbReference>
<keyword evidence="2 4" id="KW-0863">Zinc-finger</keyword>
<dbReference type="GO" id="GO:0008270">
    <property type="term" value="F:zinc ion binding"/>
    <property type="evidence" value="ECO:0007669"/>
    <property type="project" value="UniProtKB-KW"/>
</dbReference>
<proteinExistence type="predicted"/>
<dbReference type="AlphaFoldDB" id="A0A8J2KSZ2"/>
<evidence type="ECO:0000256" key="2">
    <source>
        <dbReference type="ARBA" id="ARBA00022771"/>
    </source>
</evidence>
<keyword evidence="3" id="KW-0862">Zinc</keyword>
<comment type="caution">
    <text evidence="6">The sequence shown here is derived from an EMBL/GenBank/DDBJ whole genome shotgun (WGS) entry which is preliminary data.</text>
</comment>
<dbReference type="EMBL" id="CAJVCH010489106">
    <property type="protein sequence ID" value="CAG7820755.1"/>
    <property type="molecule type" value="Genomic_DNA"/>
</dbReference>
<protein>
    <recommendedName>
        <fullName evidence="5">RING-type domain-containing protein</fullName>
    </recommendedName>
</protein>
<dbReference type="GO" id="GO:0043161">
    <property type="term" value="P:proteasome-mediated ubiquitin-dependent protein catabolic process"/>
    <property type="evidence" value="ECO:0007669"/>
    <property type="project" value="TreeGrafter"/>
</dbReference>
<organism evidence="6 7">
    <name type="scientific">Allacma fusca</name>
    <dbReference type="NCBI Taxonomy" id="39272"/>
    <lineage>
        <taxon>Eukaryota</taxon>
        <taxon>Metazoa</taxon>
        <taxon>Ecdysozoa</taxon>
        <taxon>Arthropoda</taxon>
        <taxon>Hexapoda</taxon>
        <taxon>Collembola</taxon>
        <taxon>Symphypleona</taxon>
        <taxon>Sminthuridae</taxon>
        <taxon>Allacma</taxon>
    </lineage>
</organism>
<gene>
    <name evidence="6" type="ORF">AFUS01_LOCUS31127</name>
</gene>
<dbReference type="InterPro" id="IPR001841">
    <property type="entry name" value="Znf_RING"/>
</dbReference>
<evidence type="ECO:0000256" key="3">
    <source>
        <dbReference type="ARBA" id="ARBA00022833"/>
    </source>
</evidence>
<dbReference type="GO" id="GO:0061630">
    <property type="term" value="F:ubiquitin protein ligase activity"/>
    <property type="evidence" value="ECO:0007669"/>
    <property type="project" value="TreeGrafter"/>
</dbReference>
<evidence type="ECO:0000256" key="4">
    <source>
        <dbReference type="PROSITE-ProRule" id="PRU00175"/>
    </source>
</evidence>
<dbReference type="GO" id="GO:0031624">
    <property type="term" value="F:ubiquitin conjugating enzyme binding"/>
    <property type="evidence" value="ECO:0007669"/>
    <property type="project" value="TreeGrafter"/>
</dbReference>
<sequence>MEKHEKPVYECPVCYEKLYSPIYQCYNGHLICNHCIDKVERCPVCRDRMPGRRIRNLEVEKITGKPTFACPNKTKGCLDVEEHSPQDCEFL</sequence>
<keyword evidence="7" id="KW-1185">Reference proteome</keyword>
<dbReference type="InterPro" id="IPR049548">
    <property type="entry name" value="Sina-like_RING"/>
</dbReference>
<feature type="domain" description="RING-type" evidence="5">
    <location>
        <begin position="11"/>
        <end position="46"/>
    </location>
</feature>
<reference evidence="6" key="1">
    <citation type="submission" date="2021-06" db="EMBL/GenBank/DDBJ databases">
        <authorList>
            <person name="Hodson N. C."/>
            <person name="Mongue J. A."/>
            <person name="Jaron S. K."/>
        </authorList>
    </citation>
    <scope>NUCLEOTIDE SEQUENCE</scope>
</reference>
<dbReference type="OrthoDB" id="941555at2759"/>
<evidence type="ECO:0000256" key="1">
    <source>
        <dbReference type="ARBA" id="ARBA00022723"/>
    </source>
</evidence>